<name>A0A426V9N6_9BURK</name>
<reference evidence="2 3" key="1">
    <citation type="submission" date="2018-12" db="EMBL/GenBank/DDBJ databases">
        <title>The whole draft genome of Aquabacterium sp. SJQ9.</title>
        <authorList>
            <person name="Sun L."/>
            <person name="Gao X."/>
            <person name="Chen W."/>
            <person name="Huang K."/>
        </authorList>
    </citation>
    <scope>NUCLEOTIDE SEQUENCE [LARGE SCALE GENOMIC DNA]</scope>
    <source>
        <strain evidence="2 3">SJQ9</strain>
    </source>
</reference>
<keyword evidence="1" id="KW-1133">Transmembrane helix</keyword>
<comment type="caution">
    <text evidence="2">The sequence shown here is derived from an EMBL/GenBank/DDBJ whole genome shotgun (WGS) entry which is preliminary data.</text>
</comment>
<dbReference type="AlphaFoldDB" id="A0A426V9N6"/>
<gene>
    <name evidence="2" type="ORF">EIP75_15140</name>
</gene>
<organism evidence="2 3">
    <name type="scientific">Aquabacterium soli</name>
    <dbReference type="NCBI Taxonomy" id="2493092"/>
    <lineage>
        <taxon>Bacteria</taxon>
        <taxon>Pseudomonadati</taxon>
        <taxon>Pseudomonadota</taxon>
        <taxon>Betaproteobacteria</taxon>
        <taxon>Burkholderiales</taxon>
        <taxon>Aquabacterium</taxon>
    </lineage>
</organism>
<dbReference type="RefSeq" id="WP_125244103.1">
    <property type="nucleotide sequence ID" value="NZ_RSED01000011.1"/>
</dbReference>
<feature type="transmembrane region" description="Helical" evidence="1">
    <location>
        <begin position="21"/>
        <end position="41"/>
    </location>
</feature>
<evidence type="ECO:0000313" key="2">
    <source>
        <dbReference type="EMBL" id="RRS03572.1"/>
    </source>
</evidence>
<keyword evidence="1" id="KW-0812">Transmembrane</keyword>
<dbReference type="Proteomes" id="UP000269265">
    <property type="component" value="Unassembled WGS sequence"/>
</dbReference>
<protein>
    <submittedName>
        <fullName evidence="2">Uncharacterized protein</fullName>
    </submittedName>
</protein>
<dbReference type="EMBL" id="RSED01000011">
    <property type="protein sequence ID" value="RRS03572.1"/>
    <property type="molecule type" value="Genomic_DNA"/>
</dbReference>
<evidence type="ECO:0000256" key="1">
    <source>
        <dbReference type="SAM" id="Phobius"/>
    </source>
</evidence>
<accession>A0A426V9N6</accession>
<feature type="transmembrane region" description="Helical" evidence="1">
    <location>
        <begin position="83"/>
        <end position="101"/>
    </location>
</feature>
<feature type="transmembrane region" description="Helical" evidence="1">
    <location>
        <begin position="53"/>
        <end position="76"/>
    </location>
</feature>
<keyword evidence="1" id="KW-0472">Membrane</keyword>
<keyword evidence="3" id="KW-1185">Reference proteome</keyword>
<sequence length="201" mass="22133">MSRQRRRARHPPPVPRKGLRRVHGVCAALVLLGAAGFWMSLGSRPPVPIHGESWATVLGVSGGVLLVCAALICWLLKETEDRITACFTAFLVIGLTMGMTVPDLLYRLNTSDPQASPHVDVQERFVLLTEHSPAKRLDYFVLHTVPRTKPAELAGATQRHISRLQYEALQQAALQPGQLLQLRIVEGRLGWPYVQAATPAP</sequence>
<evidence type="ECO:0000313" key="3">
    <source>
        <dbReference type="Proteomes" id="UP000269265"/>
    </source>
</evidence>
<proteinExistence type="predicted"/>